<dbReference type="PROSITE" id="PS50297">
    <property type="entry name" value="ANK_REP_REGION"/>
    <property type="match status" value="1"/>
</dbReference>
<dbReference type="SUPFAM" id="SSF47027">
    <property type="entry name" value="Acyl-CoA binding protein"/>
    <property type="match status" value="1"/>
</dbReference>
<organism evidence="6 7">
    <name type="scientific">Marasmiellus scandens</name>
    <dbReference type="NCBI Taxonomy" id="2682957"/>
    <lineage>
        <taxon>Eukaryota</taxon>
        <taxon>Fungi</taxon>
        <taxon>Dikarya</taxon>
        <taxon>Basidiomycota</taxon>
        <taxon>Agaricomycotina</taxon>
        <taxon>Agaricomycetes</taxon>
        <taxon>Agaricomycetidae</taxon>
        <taxon>Agaricales</taxon>
        <taxon>Marasmiineae</taxon>
        <taxon>Omphalotaceae</taxon>
        <taxon>Marasmiellus</taxon>
    </lineage>
</organism>
<evidence type="ECO:0000256" key="4">
    <source>
        <dbReference type="PROSITE-ProRule" id="PRU00023"/>
    </source>
</evidence>
<dbReference type="SMART" id="SM00248">
    <property type="entry name" value="ANK"/>
    <property type="match status" value="1"/>
</dbReference>
<dbReference type="PRINTS" id="PR00689">
    <property type="entry name" value="ACOABINDINGP"/>
</dbReference>
<accession>A0ABR1K146</accession>
<keyword evidence="1" id="KW-0677">Repeat</keyword>
<dbReference type="InterPro" id="IPR014352">
    <property type="entry name" value="FERM/acyl-CoA-bd_prot_sf"/>
</dbReference>
<feature type="repeat" description="ANK" evidence="4">
    <location>
        <begin position="160"/>
        <end position="192"/>
    </location>
</feature>
<dbReference type="PROSITE" id="PS50088">
    <property type="entry name" value="ANK_REPEAT"/>
    <property type="match status" value="1"/>
</dbReference>
<keyword evidence="2 4" id="KW-0040">ANK repeat</keyword>
<reference evidence="6 7" key="1">
    <citation type="submission" date="2024-01" db="EMBL/GenBank/DDBJ databases">
        <title>A draft genome for the cacao thread blight pathogen Marasmiellus scandens.</title>
        <authorList>
            <person name="Baruah I.K."/>
            <person name="Leung J."/>
            <person name="Bukari Y."/>
            <person name="Amoako-Attah I."/>
            <person name="Meinhardt L.W."/>
            <person name="Bailey B.A."/>
            <person name="Cohen S.P."/>
        </authorList>
    </citation>
    <scope>NUCLEOTIDE SEQUENCE [LARGE SCALE GENOMIC DNA]</scope>
    <source>
        <strain evidence="6 7">GH-19</strain>
    </source>
</reference>
<feature type="domain" description="ACB" evidence="5">
    <location>
        <begin position="1"/>
        <end position="91"/>
    </location>
</feature>
<dbReference type="Pfam" id="PF12796">
    <property type="entry name" value="Ank_2"/>
    <property type="match status" value="1"/>
</dbReference>
<dbReference type="InterPro" id="IPR035984">
    <property type="entry name" value="Acyl-CoA-binding_sf"/>
</dbReference>
<evidence type="ECO:0000259" key="5">
    <source>
        <dbReference type="PROSITE" id="PS51228"/>
    </source>
</evidence>
<evidence type="ECO:0000256" key="2">
    <source>
        <dbReference type="ARBA" id="ARBA00023043"/>
    </source>
</evidence>
<evidence type="ECO:0000256" key="1">
    <source>
        <dbReference type="ARBA" id="ARBA00022737"/>
    </source>
</evidence>
<dbReference type="PANTHER" id="PTHR24119:SF0">
    <property type="entry name" value="ACYL-COA-BINDING DOMAIN-CONTAINING PROTEIN 6"/>
    <property type="match status" value="1"/>
</dbReference>
<dbReference type="SUPFAM" id="SSF48403">
    <property type="entry name" value="Ankyrin repeat"/>
    <property type="match status" value="1"/>
</dbReference>
<evidence type="ECO:0000313" key="6">
    <source>
        <dbReference type="EMBL" id="KAK7468798.1"/>
    </source>
</evidence>
<gene>
    <name evidence="6" type="ORF">VKT23_003299</name>
</gene>
<dbReference type="EMBL" id="JBANRG010000003">
    <property type="protein sequence ID" value="KAK7468798.1"/>
    <property type="molecule type" value="Genomic_DNA"/>
</dbReference>
<dbReference type="Gene3D" id="1.25.40.20">
    <property type="entry name" value="Ankyrin repeat-containing domain"/>
    <property type="match status" value="1"/>
</dbReference>
<dbReference type="PROSITE" id="PS51228">
    <property type="entry name" value="ACB_2"/>
    <property type="match status" value="1"/>
</dbReference>
<dbReference type="Pfam" id="PF00887">
    <property type="entry name" value="ACBP"/>
    <property type="match status" value="1"/>
</dbReference>
<dbReference type="InterPro" id="IPR036770">
    <property type="entry name" value="Ankyrin_rpt-contain_sf"/>
</dbReference>
<dbReference type="Proteomes" id="UP001498398">
    <property type="component" value="Unassembled WGS sequence"/>
</dbReference>
<name>A0ABR1K146_9AGAR</name>
<dbReference type="InterPro" id="IPR000582">
    <property type="entry name" value="Acyl-CoA-binding_protein"/>
</dbReference>
<evidence type="ECO:0000256" key="3">
    <source>
        <dbReference type="ARBA" id="ARBA00023121"/>
    </source>
</evidence>
<evidence type="ECO:0000313" key="7">
    <source>
        <dbReference type="Proteomes" id="UP001498398"/>
    </source>
</evidence>
<dbReference type="Gene3D" id="1.20.80.10">
    <property type="match status" value="1"/>
</dbReference>
<keyword evidence="7" id="KW-1185">Reference proteome</keyword>
<dbReference type="PANTHER" id="PTHR24119">
    <property type="entry name" value="ACYL-COA-BINDING DOMAIN-CONTAINING PROTEIN 6"/>
    <property type="match status" value="1"/>
</dbReference>
<comment type="caution">
    <text evidence="6">The sequence shown here is derived from an EMBL/GenBank/DDBJ whole genome shotgun (WGS) entry which is preliminary data.</text>
</comment>
<keyword evidence="3" id="KW-0446">Lipid-binding</keyword>
<sequence length="216" mass="23508">MSDDFHEAASYLSNASSLAKVSSTVKLELYGLFKYLTVCPSPNTSRPSIFDMTGRAKWDAWNSAGQKYSNGAEVEQRYLEIARNLGWSPGVTVQNSDITDEDNEIQGDGIGGMGNTVSVMSVDPDELDHTIHGLAIADNVTELKELLNKPDIDVNAKDEFGYTCLHLAADRGNVEVVKLLLEHGANPDAKDEDELTAEELARIAGHNDIVDILSKP</sequence>
<proteinExistence type="predicted"/>
<protein>
    <recommendedName>
        <fullName evidence="5">ACB domain-containing protein</fullName>
    </recommendedName>
</protein>
<dbReference type="InterPro" id="IPR002110">
    <property type="entry name" value="Ankyrin_rpt"/>
</dbReference>